<dbReference type="EMBL" id="ONZF01000009">
    <property type="protein sequence ID" value="SPJ25475.1"/>
    <property type="molecule type" value="Genomic_DNA"/>
</dbReference>
<dbReference type="InterPro" id="IPR019647">
    <property type="entry name" value="PhoP_reg_network_YrbL"/>
</dbReference>
<evidence type="ECO:0008006" key="3">
    <source>
        <dbReference type="Google" id="ProtNLM"/>
    </source>
</evidence>
<gene>
    <name evidence="1" type="ORF">PAA8504_03326</name>
</gene>
<dbReference type="Proteomes" id="UP000244912">
    <property type="component" value="Unassembled WGS sequence"/>
</dbReference>
<organism evidence="1 2">
    <name type="scientific">Palleronia abyssalis</name>
    <dbReference type="NCBI Taxonomy" id="1501240"/>
    <lineage>
        <taxon>Bacteria</taxon>
        <taxon>Pseudomonadati</taxon>
        <taxon>Pseudomonadota</taxon>
        <taxon>Alphaproteobacteria</taxon>
        <taxon>Rhodobacterales</taxon>
        <taxon>Roseobacteraceae</taxon>
        <taxon>Palleronia</taxon>
    </lineage>
</organism>
<name>A0A2R8BZ77_9RHOB</name>
<dbReference type="AlphaFoldDB" id="A0A2R8BZ77"/>
<dbReference type="RefSeq" id="WP_181375831.1">
    <property type="nucleotide sequence ID" value="NZ_ONZF01000009.1"/>
</dbReference>
<reference evidence="1 2" key="1">
    <citation type="submission" date="2018-03" db="EMBL/GenBank/DDBJ databases">
        <authorList>
            <person name="Keele B.F."/>
        </authorList>
    </citation>
    <scope>NUCLEOTIDE SEQUENCE [LARGE SCALE GENOMIC DNA]</scope>
    <source>
        <strain evidence="1 2">CECT 8504</strain>
    </source>
</reference>
<accession>A0A2R8BZ77</accession>
<keyword evidence="2" id="KW-1185">Reference proteome</keyword>
<sequence>MMPAVTQSPVTESSLADAAWFIRLSGLEPVAGGAESHIFVRPGKPSQLIKVHHDRHIEALASSRAIKNRIRRWRGIGPHKTFLRQNRAYLEATLRAAELDRAPPLAHLRGVLLTDLGLGVVVQKIRDRSGEMAPTLFQLARDGRIDDEIIAALTLFARELSTFRIIGNDLNAGNLVYETRHARARIVLIEGYGSRNLIPLRRWSKRINDRSLSRRLEKLANSVGLTWNARDWSFSA</sequence>
<evidence type="ECO:0000313" key="1">
    <source>
        <dbReference type="EMBL" id="SPJ25475.1"/>
    </source>
</evidence>
<protein>
    <recommendedName>
        <fullName evidence="3">PhoP regulatory network protein YrbL</fullName>
    </recommendedName>
</protein>
<evidence type="ECO:0000313" key="2">
    <source>
        <dbReference type="Proteomes" id="UP000244912"/>
    </source>
</evidence>
<proteinExistence type="predicted"/>
<dbReference type="Pfam" id="PF10707">
    <property type="entry name" value="YrbL-PhoP_reg"/>
    <property type="match status" value="1"/>
</dbReference>